<protein>
    <submittedName>
        <fullName evidence="1">Uncharacterized protein</fullName>
    </submittedName>
</protein>
<reference evidence="1 2" key="1">
    <citation type="submission" date="2021-06" db="EMBL/GenBank/DDBJ databases">
        <authorList>
            <person name="Palmer J.M."/>
        </authorList>
    </citation>
    <scope>NUCLEOTIDE SEQUENCE [LARGE SCALE GENOMIC DNA]</scope>
    <source>
        <strain evidence="1 2">GA_2019</strain>
        <tissue evidence="1">Muscle</tissue>
    </source>
</reference>
<dbReference type="EMBL" id="JAHRIO010011523">
    <property type="protein sequence ID" value="MEQ2162284.1"/>
    <property type="molecule type" value="Genomic_DNA"/>
</dbReference>
<name>A0ABV0MUH6_9TELE</name>
<evidence type="ECO:0000313" key="1">
    <source>
        <dbReference type="EMBL" id="MEQ2162284.1"/>
    </source>
</evidence>
<keyword evidence="2" id="KW-1185">Reference proteome</keyword>
<comment type="caution">
    <text evidence="1">The sequence shown here is derived from an EMBL/GenBank/DDBJ whole genome shotgun (WGS) entry which is preliminary data.</text>
</comment>
<dbReference type="Proteomes" id="UP001476798">
    <property type="component" value="Unassembled WGS sequence"/>
</dbReference>
<gene>
    <name evidence="1" type="ORF">GOODEAATRI_018163</name>
</gene>
<feature type="non-terminal residue" evidence="1">
    <location>
        <position position="1"/>
    </location>
</feature>
<evidence type="ECO:0000313" key="2">
    <source>
        <dbReference type="Proteomes" id="UP001476798"/>
    </source>
</evidence>
<sequence length="80" mass="9012">CFLLNHDRPFTSCDEMGLKRRASYPLLNAEAFQLANIKETRHQREALKDPLILMTPLSVASQQPAPECAMGFLLEQKNGP</sequence>
<proteinExistence type="predicted"/>
<organism evidence="1 2">
    <name type="scientific">Goodea atripinnis</name>
    <dbReference type="NCBI Taxonomy" id="208336"/>
    <lineage>
        <taxon>Eukaryota</taxon>
        <taxon>Metazoa</taxon>
        <taxon>Chordata</taxon>
        <taxon>Craniata</taxon>
        <taxon>Vertebrata</taxon>
        <taxon>Euteleostomi</taxon>
        <taxon>Actinopterygii</taxon>
        <taxon>Neopterygii</taxon>
        <taxon>Teleostei</taxon>
        <taxon>Neoteleostei</taxon>
        <taxon>Acanthomorphata</taxon>
        <taxon>Ovalentaria</taxon>
        <taxon>Atherinomorphae</taxon>
        <taxon>Cyprinodontiformes</taxon>
        <taxon>Goodeidae</taxon>
        <taxon>Goodea</taxon>
    </lineage>
</organism>
<accession>A0ABV0MUH6</accession>